<dbReference type="OrthoDB" id="2901877at2"/>
<evidence type="ECO:0000313" key="1">
    <source>
        <dbReference type="EMBL" id="OIJ22617.1"/>
    </source>
</evidence>
<gene>
    <name evidence="1" type="ORF">AWH56_05405</name>
</gene>
<accession>A0A1S2MFH0</accession>
<proteinExistence type="predicted"/>
<organism evidence="1">
    <name type="scientific">Anaerobacillus isosaccharinicus</name>
    <dbReference type="NCBI Taxonomy" id="1532552"/>
    <lineage>
        <taxon>Bacteria</taxon>
        <taxon>Bacillati</taxon>
        <taxon>Bacillota</taxon>
        <taxon>Bacilli</taxon>
        <taxon>Bacillales</taxon>
        <taxon>Bacillaceae</taxon>
        <taxon>Anaerobacillus</taxon>
    </lineage>
</organism>
<protein>
    <submittedName>
        <fullName evidence="1">Uncharacterized protein</fullName>
    </submittedName>
</protein>
<dbReference type="EMBL" id="LQXD01000042">
    <property type="protein sequence ID" value="OIJ22617.1"/>
    <property type="molecule type" value="Genomic_DNA"/>
</dbReference>
<reference evidence="1" key="1">
    <citation type="submission" date="2016-10" db="EMBL/GenBank/DDBJ databases">
        <title>Draft genome sequences of four alkaliphilic bacteria belonging to the Anaerobacillus genus.</title>
        <authorList>
            <person name="Bassil N.M."/>
            <person name="Lloyd J.R."/>
        </authorList>
    </citation>
    <scope>NUCLEOTIDE SEQUENCE [LARGE SCALE GENOMIC DNA]</scope>
    <source>
        <strain evidence="1">NB2006</strain>
    </source>
</reference>
<name>A0A1S2MFH0_9BACI</name>
<sequence>MNFKNLLDITLGPRRIFHVTECSICGFEETYYKEPETMEFIGRACANCHSIQRFNFNKSKKDFKD</sequence>
<dbReference type="AlphaFoldDB" id="A0A1S2MFH0"/>
<comment type="caution">
    <text evidence="1">The sequence shown here is derived from an EMBL/GenBank/DDBJ whole genome shotgun (WGS) entry which is preliminary data.</text>
</comment>